<organism evidence="2 3">
    <name type="scientific">Schistosoma margrebowiei</name>
    <dbReference type="NCBI Taxonomy" id="48269"/>
    <lineage>
        <taxon>Eukaryota</taxon>
        <taxon>Metazoa</taxon>
        <taxon>Spiralia</taxon>
        <taxon>Lophotrochozoa</taxon>
        <taxon>Platyhelminthes</taxon>
        <taxon>Trematoda</taxon>
        <taxon>Digenea</taxon>
        <taxon>Strigeidida</taxon>
        <taxon>Schistosomatoidea</taxon>
        <taxon>Schistosomatidae</taxon>
        <taxon>Schistosoma</taxon>
    </lineage>
</organism>
<dbReference type="EMBL" id="UZAI01017351">
    <property type="protein sequence ID" value="VDP23646.1"/>
    <property type="molecule type" value="Genomic_DNA"/>
</dbReference>
<feature type="region of interest" description="Disordered" evidence="1">
    <location>
        <begin position="50"/>
        <end position="70"/>
    </location>
</feature>
<proteinExistence type="predicted"/>
<accession>A0A183MMS2</accession>
<evidence type="ECO:0000313" key="2">
    <source>
        <dbReference type="EMBL" id="VDP23646.1"/>
    </source>
</evidence>
<evidence type="ECO:0000313" key="3">
    <source>
        <dbReference type="Proteomes" id="UP000277204"/>
    </source>
</evidence>
<sequence length="88" mass="9646">MSRPLDFVARSTVVTDDECALDKFTSMSAARKRNVVLFASDVSVGGFRRKRSLSGPGNRLSTKRERISSSRSIISNRGNACTATCCRE</sequence>
<gene>
    <name evidence="2" type="ORF">SMRZ_LOCUS17347</name>
</gene>
<name>A0A183MMS2_9TREM</name>
<dbReference type="AlphaFoldDB" id="A0A183MMS2"/>
<protein>
    <submittedName>
        <fullName evidence="2">Uncharacterized protein</fullName>
    </submittedName>
</protein>
<evidence type="ECO:0000256" key="1">
    <source>
        <dbReference type="SAM" id="MobiDB-lite"/>
    </source>
</evidence>
<reference evidence="2 3" key="1">
    <citation type="submission" date="2018-11" db="EMBL/GenBank/DDBJ databases">
        <authorList>
            <consortium name="Pathogen Informatics"/>
        </authorList>
    </citation>
    <scope>NUCLEOTIDE SEQUENCE [LARGE SCALE GENOMIC DNA]</scope>
    <source>
        <strain evidence="2 3">Zambia</strain>
    </source>
</reference>
<keyword evidence="3" id="KW-1185">Reference proteome</keyword>
<dbReference type="Proteomes" id="UP000277204">
    <property type="component" value="Unassembled WGS sequence"/>
</dbReference>